<reference evidence="1 2" key="1">
    <citation type="submission" date="2024-07" db="EMBL/GenBank/DDBJ databases">
        <title>Section-level genome sequencing and comparative genomics of Aspergillus sections Usti and Cavernicolus.</title>
        <authorList>
            <consortium name="Lawrence Berkeley National Laboratory"/>
            <person name="Nybo J.L."/>
            <person name="Vesth T.C."/>
            <person name="Theobald S."/>
            <person name="Frisvad J.C."/>
            <person name="Larsen T.O."/>
            <person name="Kjaerboelling I."/>
            <person name="Rothschild-Mancinelli K."/>
            <person name="Lyhne E.K."/>
            <person name="Kogle M.E."/>
            <person name="Barry K."/>
            <person name="Clum A."/>
            <person name="Na H."/>
            <person name="Ledsgaard L."/>
            <person name="Lin J."/>
            <person name="Lipzen A."/>
            <person name="Kuo A."/>
            <person name="Riley R."/>
            <person name="Mondo S."/>
            <person name="LaButti K."/>
            <person name="Haridas S."/>
            <person name="Pangalinan J."/>
            <person name="Salamov A.A."/>
            <person name="Simmons B.A."/>
            <person name="Magnuson J.K."/>
            <person name="Chen J."/>
            <person name="Drula E."/>
            <person name="Henrissat B."/>
            <person name="Wiebenga A."/>
            <person name="Lubbers R.J."/>
            <person name="Gomes A.C."/>
            <person name="Makela M.R."/>
            <person name="Stajich J."/>
            <person name="Grigoriev I.V."/>
            <person name="Mortensen U.H."/>
            <person name="De vries R.P."/>
            <person name="Baker S.E."/>
            <person name="Andersen M.R."/>
        </authorList>
    </citation>
    <scope>NUCLEOTIDE SEQUENCE [LARGE SCALE GENOMIC DNA]</scope>
    <source>
        <strain evidence="1 2">CBS 600.67</strain>
    </source>
</reference>
<dbReference type="Proteomes" id="UP001610335">
    <property type="component" value="Unassembled WGS sequence"/>
</dbReference>
<evidence type="ECO:0000313" key="1">
    <source>
        <dbReference type="EMBL" id="KAL2826421.1"/>
    </source>
</evidence>
<dbReference type="EMBL" id="JBFXLS010000030">
    <property type="protein sequence ID" value="KAL2826421.1"/>
    <property type="molecule type" value="Genomic_DNA"/>
</dbReference>
<evidence type="ECO:0000313" key="2">
    <source>
        <dbReference type="Proteomes" id="UP001610335"/>
    </source>
</evidence>
<keyword evidence="2" id="KW-1185">Reference proteome</keyword>
<accession>A0ABR4IFA8</accession>
<sequence length="221" mass="24844">MFNATPGAQETDYETGYPGRGHRLGNRFQYHFDDVAVVPMKGYNFTRMDPGQYRLEWEYEVSTCSERPPNTIVYGPSQVVASGSLHFSVVDDGSGLDFDIPLDECPVFGDTWAVRDAMYSGCPFLGSSEDVERDPCEARLESREQVQCIREFLFEGSVEVPNNETETCLDAFERVDRDWFEYIDDDDDDDDDDNDDDRDSAVSVRPGLLDVAIAAVVALAL</sequence>
<protein>
    <submittedName>
        <fullName evidence="1">Uncharacterized protein</fullName>
    </submittedName>
</protein>
<proteinExistence type="predicted"/>
<organism evidence="1 2">
    <name type="scientific">Aspergillus cavernicola</name>
    <dbReference type="NCBI Taxonomy" id="176166"/>
    <lineage>
        <taxon>Eukaryota</taxon>
        <taxon>Fungi</taxon>
        <taxon>Dikarya</taxon>
        <taxon>Ascomycota</taxon>
        <taxon>Pezizomycotina</taxon>
        <taxon>Eurotiomycetes</taxon>
        <taxon>Eurotiomycetidae</taxon>
        <taxon>Eurotiales</taxon>
        <taxon>Aspergillaceae</taxon>
        <taxon>Aspergillus</taxon>
        <taxon>Aspergillus subgen. Nidulantes</taxon>
    </lineage>
</organism>
<name>A0ABR4IFA8_9EURO</name>
<gene>
    <name evidence="1" type="ORF">BDW59DRAFT_145159</name>
</gene>
<comment type="caution">
    <text evidence="1">The sequence shown here is derived from an EMBL/GenBank/DDBJ whole genome shotgun (WGS) entry which is preliminary data.</text>
</comment>